<dbReference type="Gene3D" id="3.40.50.10150">
    <property type="entry name" value="B12-dependent dehydatase associated subunit"/>
    <property type="match status" value="1"/>
</dbReference>
<dbReference type="EMBL" id="BAABGT010000079">
    <property type="protein sequence ID" value="GAA4554039.1"/>
    <property type="molecule type" value="Genomic_DNA"/>
</dbReference>
<dbReference type="SUPFAM" id="SSF52968">
    <property type="entry name" value="B12-dependent dehydatase associated subunit"/>
    <property type="match status" value="1"/>
</dbReference>
<evidence type="ECO:0000313" key="2">
    <source>
        <dbReference type="Proteomes" id="UP001501598"/>
    </source>
</evidence>
<dbReference type="InterPro" id="IPR003208">
    <property type="entry name" value="Dehydtase/Dehydtase_re"/>
</dbReference>
<name>A0ABP8RZ04_9PSEU</name>
<accession>A0ABP8RZ04</accession>
<dbReference type="InterPro" id="IPR010254">
    <property type="entry name" value="B12-dep_deHydtase_bsu"/>
</dbReference>
<evidence type="ECO:0008006" key="3">
    <source>
        <dbReference type="Google" id="ProtNLM"/>
    </source>
</evidence>
<proteinExistence type="predicted"/>
<protein>
    <recommendedName>
        <fullName evidence="3">Dehydratase medium subunit</fullName>
    </recommendedName>
</protein>
<dbReference type="Proteomes" id="UP001501598">
    <property type="component" value="Unassembled WGS sequence"/>
</dbReference>
<comment type="caution">
    <text evidence="1">The sequence shown here is derived from an EMBL/GenBank/DDBJ whole genome shotgun (WGS) entry which is preliminary data.</text>
</comment>
<gene>
    <name evidence="1" type="ORF">GCM10023175_51260</name>
</gene>
<evidence type="ECO:0000313" key="1">
    <source>
        <dbReference type="EMBL" id="GAA4554039.1"/>
    </source>
</evidence>
<keyword evidence="2" id="KW-1185">Reference proteome</keyword>
<dbReference type="Pfam" id="PF02288">
    <property type="entry name" value="Dehydratase_MU"/>
    <property type="match status" value="1"/>
</dbReference>
<reference evidence="2" key="1">
    <citation type="journal article" date="2019" name="Int. J. Syst. Evol. Microbiol.">
        <title>The Global Catalogue of Microorganisms (GCM) 10K type strain sequencing project: providing services to taxonomists for standard genome sequencing and annotation.</title>
        <authorList>
            <consortium name="The Broad Institute Genomics Platform"/>
            <consortium name="The Broad Institute Genome Sequencing Center for Infectious Disease"/>
            <person name="Wu L."/>
            <person name="Ma J."/>
        </authorList>
    </citation>
    <scope>NUCLEOTIDE SEQUENCE [LARGE SCALE GENOMIC DNA]</scope>
    <source>
        <strain evidence="2">JCM 17906</strain>
    </source>
</reference>
<sequence length="107" mass="10849">MVSGVEPPAIVLRGAVGADVLRQVCAGAEEEGVPVAVEQAEGDPVALAHAAALASPLEVGIGVGRDGAVAVHHASLRADRPVERIAPENARRAGRTAARIVKILPLD</sequence>
<organism evidence="1 2">
    <name type="scientific">Pseudonocardia xishanensis</name>
    <dbReference type="NCBI Taxonomy" id="630995"/>
    <lineage>
        <taxon>Bacteria</taxon>
        <taxon>Bacillati</taxon>
        <taxon>Actinomycetota</taxon>
        <taxon>Actinomycetes</taxon>
        <taxon>Pseudonocardiales</taxon>
        <taxon>Pseudonocardiaceae</taxon>
        <taxon>Pseudonocardia</taxon>
    </lineage>
</organism>